<proteinExistence type="predicted"/>
<accession>A0A5N7CDQ3</accession>
<dbReference type="AlphaFoldDB" id="A0A5N6G8P9"/>
<sequence length="102" mass="11344">MAMDGWISTSNDTRMFISRSLVGLYLPLYNIESCTTVYHRTQSTTTYVKDTLQNSFAEGTKIAFSSPPCLGCEPLQHGPVCRKESTGQLRHPQVLFSVPAVE</sequence>
<dbReference type="EMBL" id="ML735238">
    <property type="protein sequence ID" value="KAE8392292.1"/>
    <property type="molecule type" value="Genomic_DNA"/>
</dbReference>
<protein>
    <submittedName>
        <fullName evidence="1">Uncharacterized protein</fullName>
    </submittedName>
</protein>
<accession>A0A5N6G8P9</accession>
<gene>
    <name evidence="1" type="ORF">BDV23DRAFT_56825</name>
</gene>
<dbReference type="Proteomes" id="UP000326877">
    <property type="component" value="Unassembled WGS sequence"/>
</dbReference>
<name>A0A5N6G8P9_PETAA</name>
<evidence type="ECO:0000313" key="1">
    <source>
        <dbReference type="EMBL" id="KAE8392292.1"/>
    </source>
</evidence>
<reference evidence="1" key="1">
    <citation type="submission" date="2019-04" db="EMBL/GenBank/DDBJ databases">
        <title>Friends and foes A comparative genomics studyof 23 Aspergillus species from section Flavi.</title>
        <authorList>
            <consortium name="DOE Joint Genome Institute"/>
            <person name="Kjaerbolling I."/>
            <person name="Vesth T."/>
            <person name="Frisvad J.C."/>
            <person name="Nybo J.L."/>
            <person name="Theobald S."/>
            <person name="Kildgaard S."/>
            <person name="Isbrandt T."/>
            <person name="Kuo A."/>
            <person name="Sato A."/>
            <person name="Lyhne E.K."/>
            <person name="Kogle M.E."/>
            <person name="Wiebenga A."/>
            <person name="Kun R.S."/>
            <person name="Lubbers R.J."/>
            <person name="Makela M.R."/>
            <person name="Barry K."/>
            <person name="Chovatia M."/>
            <person name="Clum A."/>
            <person name="Daum C."/>
            <person name="Haridas S."/>
            <person name="He G."/>
            <person name="LaButti K."/>
            <person name="Lipzen A."/>
            <person name="Mondo S."/>
            <person name="Riley R."/>
            <person name="Salamov A."/>
            <person name="Simmons B.A."/>
            <person name="Magnuson J.K."/>
            <person name="Henrissat B."/>
            <person name="Mortensen U.H."/>
            <person name="Larsen T.O."/>
            <person name="Devries R.P."/>
            <person name="Grigoriev I.V."/>
            <person name="Machida M."/>
            <person name="Baker S.E."/>
            <person name="Andersen M.R."/>
        </authorList>
    </citation>
    <scope>NUCLEOTIDE SEQUENCE [LARGE SCALE GENOMIC DNA]</scope>
    <source>
        <strain evidence="1">IBT 14317</strain>
    </source>
</reference>
<organism evidence="1">
    <name type="scientific">Petromyces alliaceus</name>
    <name type="common">Aspergillus alliaceus</name>
    <dbReference type="NCBI Taxonomy" id="209559"/>
    <lineage>
        <taxon>Eukaryota</taxon>
        <taxon>Fungi</taxon>
        <taxon>Dikarya</taxon>
        <taxon>Ascomycota</taxon>
        <taxon>Pezizomycotina</taxon>
        <taxon>Eurotiomycetes</taxon>
        <taxon>Eurotiomycetidae</taxon>
        <taxon>Eurotiales</taxon>
        <taxon>Aspergillaceae</taxon>
        <taxon>Aspergillus</taxon>
        <taxon>Aspergillus subgen. Circumdati</taxon>
    </lineage>
</organism>